<name>A0A1H0CBF5_9BACI</name>
<feature type="transmembrane region" description="Helical" evidence="1">
    <location>
        <begin position="273"/>
        <end position="295"/>
    </location>
</feature>
<sequence length="455" mass="51190">MKKVFSKLYILYAGVLIVYIMNIFMDNSYLHSFLNIAAVILLVVSFPGAPRLFKILGTGFMAAGLYFHFSTGGDFIQIPALLTDNYPLLALLLMLPWMKSVVESGKFDKQLSRILEMNTKDLGRLYQRSLFTSVLLTAFLNLSAAPVAQGVLRKNLKNMEQRQRNAFISKATLRGNSLALVWSPLEVLIALTIFITGVAYVELLPWLLLVAVIMFTLDALWNGYSLRKHEFQPVETKVLSKGQLRTLAVKMIQMFAALSAFLTAVIITGNATGLDFILTVTLIIFPFAFLWALFMKRVRRFLYLGWHNWKDRTNKMQNFFVLFISLSFFANALGETELLELLRMPIQDFADYPLVIFAIIQGSFIAMSLFGVHPIATIGILSGVAPVILETISPMSFSILLITSSIATLTVNTYGLFVQMTAVNIGENPYRITMHNLFFAFLYCVTGMFVAYLLL</sequence>
<protein>
    <submittedName>
        <fullName evidence="2">Uncharacterized protein</fullName>
    </submittedName>
</protein>
<feature type="transmembrane region" description="Helical" evidence="1">
    <location>
        <begin position="206"/>
        <end position="226"/>
    </location>
</feature>
<reference evidence="3" key="1">
    <citation type="submission" date="2016-10" db="EMBL/GenBank/DDBJ databases">
        <authorList>
            <person name="Varghese N."/>
            <person name="Submissions S."/>
        </authorList>
    </citation>
    <scope>NUCLEOTIDE SEQUENCE [LARGE SCALE GENOMIC DNA]</scope>
    <source>
        <strain evidence="3">CGMCC 1.10369</strain>
    </source>
</reference>
<feature type="transmembrane region" description="Helical" evidence="1">
    <location>
        <begin position="6"/>
        <end position="24"/>
    </location>
</feature>
<feature type="transmembrane region" description="Helical" evidence="1">
    <location>
        <begin position="173"/>
        <end position="200"/>
    </location>
</feature>
<dbReference type="AlphaFoldDB" id="A0A1H0CBF5"/>
<dbReference type="OrthoDB" id="2960907at2"/>
<evidence type="ECO:0000313" key="2">
    <source>
        <dbReference type="EMBL" id="SDN55182.1"/>
    </source>
</evidence>
<evidence type="ECO:0000313" key="3">
    <source>
        <dbReference type="Proteomes" id="UP000198778"/>
    </source>
</evidence>
<feature type="transmembrane region" description="Helical" evidence="1">
    <location>
        <begin position="316"/>
        <end position="334"/>
    </location>
</feature>
<dbReference type="RefSeq" id="WP_090841163.1">
    <property type="nucleotide sequence ID" value="NZ_FNIL01000002.1"/>
</dbReference>
<evidence type="ECO:0000256" key="1">
    <source>
        <dbReference type="SAM" id="Phobius"/>
    </source>
</evidence>
<dbReference type="EMBL" id="FNIL01000002">
    <property type="protein sequence ID" value="SDN55182.1"/>
    <property type="molecule type" value="Genomic_DNA"/>
</dbReference>
<dbReference type="Proteomes" id="UP000198778">
    <property type="component" value="Unassembled WGS sequence"/>
</dbReference>
<keyword evidence="1" id="KW-0812">Transmembrane</keyword>
<feature type="transmembrane region" description="Helical" evidence="1">
    <location>
        <begin position="354"/>
        <end position="385"/>
    </location>
</feature>
<dbReference type="STRING" id="745820.SAMN04488053_10231"/>
<feature type="transmembrane region" description="Helical" evidence="1">
    <location>
        <begin position="29"/>
        <end position="46"/>
    </location>
</feature>
<proteinExistence type="predicted"/>
<keyword evidence="1" id="KW-0472">Membrane</keyword>
<feature type="transmembrane region" description="Helical" evidence="1">
    <location>
        <begin position="130"/>
        <end position="152"/>
    </location>
</feature>
<feature type="transmembrane region" description="Helical" evidence="1">
    <location>
        <begin position="52"/>
        <end position="69"/>
    </location>
</feature>
<keyword evidence="1" id="KW-1133">Transmembrane helix</keyword>
<organism evidence="2 3">
    <name type="scientific">Alkalicoccus daliensis</name>
    <dbReference type="NCBI Taxonomy" id="745820"/>
    <lineage>
        <taxon>Bacteria</taxon>
        <taxon>Bacillati</taxon>
        <taxon>Bacillota</taxon>
        <taxon>Bacilli</taxon>
        <taxon>Bacillales</taxon>
        <taxon>Bacillaceae</taxon>
        <taxon>Alkalicoccus</taxon>
    </lineage>
</organism>
<feature type="transmembrane region" description="Helical" evidence="1">
    <location>
        <begin position="247"/>
        <end position="267"/>
    </location>
</feature>
<feature type="transmembrane region" description="Helical" evidence="1">
    <location>
        <begin position="397"/>
        <end position="417"/>
    </location>
</feature>
<accession>A0A1H0CBF5</accession>
<gene>
    <name evidence="2" type="ORF">SAMN04488053_10231</name>
</gene>
<feature type="transmembrane region" description="Helical" evidence="1">
    <location>
        <begin position="437"/>
        <end position="454"/>
    </location>
</feature>
<keyword evidence="3" id="KW-1185">Reference proteome</keyword>